<name>A0A2P6M5L0_9GAMM</name>
<dbReference type="Pfam" id="PF09972">
    <property type="entry name" value="DUF2207"/>
    <property type="match status" value="1"/>
</dbReference>
<feature type="transmembrane region" description="Helical" evidence="2">
    <location>
        <begin position="412"/>
        <end position="433"/>
    </location>
</feature>
<dbReference type="RefSeq" id="WP_106991527.1">
    <property type="nucleotide sequence ID" value="NZ_KZ679105.1"/>
</dbReference>
<evidence type="ECO:0000259" key="4">
    <source>
        <dbReference type="Pfam" id="PF09972"/>
    </source>
</evidence>
<feature type="chain" id="PRO_5015189124" description="DUF2207 domain-containing protein" evidence="3">
    <location>
        <begin position="21"/>
        <end position="576"/>
    </location>
</feature>
<evidence type="ECO:0000256" key="2">
    <source>
        <dbReference type="SAM" id="Phobius"/>
    </source>
</evidence>
<feature type="transmembrane region" description="Helical" evidence="2">
    <location>
        <begin position="239"/>
        <end position="256"/>
    </location>
</feature>
<feature type="compositionally biased region" description="Gly residues" evidence="1">
    <location>
        <begin position="555"/>
        <end position="576"/>
    </location>
</feature>
<evidence type="ECO:0000256" key="1">
    <source>
        <dbReference type="SAM" id="MobiDB-lite"/>
    </source>
</evidence>
<dbReference type="Proteomes" id="UP000241736">
    <property type="component" value="Unassembled WGS sequence"/>
</dbReference>
<dbReference type="InterPro" id="IPR048389">
    <property type="entry name" value="YciQ-like_C"/>
</dbReference>
<protein>
    <recommendedName>
        <fullName evidence="8">DUF2207 domain-containing protein</fullName>
    </recommendedName>
</protein>
<evidence type="ECO:0008006" key="8">
    <source>
        <dbReference type="Google" id="ProtNLM"/>
    </source>
</evidence>
<feature type="signal peptide" evidence="3">
    <location>
        <begin position="1"/>
        <end position="20"/>
    </location>
</feature>
<evidence type="ECO:0000256" key="3">
    <source>
        <dbReference type="SAM" id="SignalP"/>
    </source>
</evidence>
<keyword evidence="2" id="KW-1133">Transmembrane helix</keyword>
<dbReference type="InterPro" id="IPR018702">
    <property type="entry name" value="DUF2207"/>
</dbReference>
<feature type="region of interest" description="Disordered" evidence="1">
    <location>
        <begin position="541"/>
        <end position="576"/>
    </location>
</feature>
<keyword evidence="7" id="KW-1185">Reference proteome</keyword>
<feature type="domain" description="Predicted membrane protein YciQ-like C-terminal" evidence="5">
    <location>
        <begin position="273"/>
        <end position="501"/>
    </location>
</feature>
<keyword evidence="2" id="KW-0812">Transmembrane</keyword>
<dbReference type="OrthoDB" id="9767603at2"/>
<keyword evidence="2" id="KW-0472">Membrane</keyword>
<evidence type="ECO:0000259" key="5">
    <source>
        <dbReference type="Pfam" id="PF20990"/>
    </source>
</evidence>
<dbReference type="EMBL" id="PVLF01000031">
    <property type="protein sequence ID" value="PRH81291.1"/>
    <property type="molecule type" value="Genomic_DNA"/>
</dbReference>
<evidence type="ECO:0000313" key="7">
    <source>
        <dbReference type="Proteomes" id="UP000241736"/>
    </source>
</evidence>
<proteinExistence type="predicted"/>
<dbReference type="Pfam" id="PF20990">
    <property type="entry name" value="DUF2207_C"/>
    <property type="match status" value="1"/>
</dbReference>
<organism evidence="6 7">
    <name type="scientific">Arenimonas caeni</name>
    <dbReference type="NCBI Taxonomy" id="2058085"/>
    <lineage>
        <taxon>Bacteria</taxon>
        <taxon>Pseudomonadati</taxon>
        <taxon>Pseudomonadota</taxon>
        <taxon>Gammaproteobacteria</taxon>
        <taxon>Lysobacterales</taxon>
        <taxon>Lysobacteraceae</taxon>
        <taxon>Arenimonas</taxon>
    </lineage>
</organism>
<evidence type="ECO:0000313" key="6">
    <source>
        <dbReference type="EMBL" id="PRH81291.1"/>
    </source>
</evidence>
<sequence>MSRVLRLLAALALALAAAGAAGQERILAYHADIEVMADGGMEVTEHITVRAEGQRIRRGIYRDFPTRYRDAAGNRYVVDFEVLGVERDGQWEPWSTESMPNGVRVNTGSDDFLPVPADITFAIRYRTSRQLGFFDGHDELYWNVTGLGWDFAIESASATVRLPGAVPVAQLDLEAYTGPEGLQGTAYVVRAPAPGVAEFATTSPLGSYEGLTIVVGFPKGLVAQPSRAQRLAWLLRDNGGVLVALAGLLALLPWYLRSWHRVGRDPAPGSIFPRYEAPEGFSPGELRYLWKQAYSDRCFAADVVDLAVHGQLVVEQSGRKDWTLERLASDATAPSEGQRVLLENLFKAGPRIELKDTNASTIGGARLLHLKALDKRMHPAFFKRNGWPLFWGWLFSFGYGVLAFLVAGGAGIPLIIVLLALALVLHMVFAWLMKAPTPQGRKLLDEIEGLRLYLGVAERDELARLRKPGEPEAPSPDPERYQALLPYALALDVEDAWTKHFTAAVGAAQAEQTARSMGWYRGSAGSMATLGAMSTSLGSALSSQISSSSSPPGSSSGGGGGGSSGGGGGGGGGGGR</sequence>
<feature type="transmembrane region" description="Helical" evidence="2">
    <location>
        <begin position="386"/>
        <end position="406"/>
    </location>
</feature>
<dbReference type="AlphaFoldDB" id="A0A2P6M5L0"/>
<keyword evidence="3" id="KW-0732">Signal</keyword>
<reference evidence="6 7" key="1">
    <citation type="submission" date="2018-03" db="EMBL/GenBank/DDBJ databases">
        <title>Arenimonas caeni sp. nov., isolated from activated sludge.</title>
        <authorList>
            <person name="Liu H."/>
        </authorList>
    </citation>
    <scope>NUCLEOTIDE SEQUENCE [LARGE SCALE GENOMIC DNA]</scope>
    <source>
        <strain evidence="7">z29</strain>
    </source>
</reference>
<feature type="domain" description="DUF2207" evidence="4">
    <location>
        <begin position="25"/>
        <end position="217"/>
    </location>
</feature>
<accession>A0A2P6M5L0</accession>
<comment type="caution">
    <text evidence="6">The sequence shown here is derived from an EMBL/GenBank/DDBJ whole genome shotgun (WGS) entry which is preliminary data.</text>
</comment>
<gene>
    <name evidence="6" type="ORF">C6N40_13360</name>
</gene>